<protein>
    <submittedName>
        <fullName evidence="8">Uncharacterized membrane protein YckC, RDD family</fullName>
    </submittedName>
</protein>
<evidence type="ECO:0000256" key="4">
    <source>
        <dbReference type="ARBA" id="ARBA00022989"/>
    </source>
</evidence>
<comment type="subcellular location">
    <subcellularLocation>
        <location evidence="1">Cell membrane</location>
        <topology evidence="1">Multi-pass membrane protein</topology>
    </subcellularLocation>
</comment>
<gene>
    <name evidence="8" type="ORF">BECKFM1743A_GA0114220_102685</name>
</gene>
<sequence>MQQNFPPGSEFEAVGFFRRLGAIIYDSLILFAILIFAHLPLQALLGTATITPDDTWHPAYQAYLLGVCFLYFGWCWTHGGQTLGMRTWRICLRSKPTGSGSGPVSWGRSGIRFLCAILSWSVFGAGFLWVIVDRERMSWHDRLSGTELVLIPR</sequence>
<evidence type="ECO:0000259" key="7">
    <source>
        <dbReference type="Pfam" id="PF06271"/>
    </source>
</evidence>
<keyword evidence="3 6" id="KW-0812">Transmembrane</keyword>
<evidence type="ECO:0000313" key="8">
    <source>
        <dbReference type="EMBL" id="VFJ60659.1"/>
    </source>
</evidence>
<dbReference type="AlphaFoldDB" id="A0A450T2A6"/>
<accession>A0A450T2A6</accession>
<organism evidence="8">
    <name type="scientific">Candidatus Kentrum sp. FM</name>
    <dbReference type="NCBI Taxonomy" id="2126340"/>
    <lineage>
        <taxon>Bacteria</taxon>
        <taxon>Pseudomonadati</taxon>
        <taxon>Pseudomonadota</taxon>
        <taxon>Gammaproteobacteria</taxon>
        <taxon>Candidatus Kentrum</taxon>
    </lineage>
</organism>
<feature type="transmembrane region" description="Helical" evidence="6">
    <location>
        <begin position="111"/>
        <end position="132"/>
    </location>
</feature>
<dbReference type="GO" id="GO:0005886">
    <property type="term" value="C:plasma membrane"/>
    <property type="evidence" value="ECO:0007669"/>
    <property type="project" value="UniProtKB-SubCell"/>
</dbReference>
<dbReference type="InterPro" id="IPR051791">
    <property type="entry name" value="Pra-immunoreactive"/>
</dbReference>
<evidence type="ECO:0000256" key="5">
    <source>
        <dbReference type="ARBA" id="ARBA00023136"/>
    </source>
</evidence>
<keyword evidence="4 6" id="KW-1133">Transmembrane helix</keyword>
<proteinExistence type="predicted"/>
<dbReference type="PANTHER" id="PTHR36115">
    <property type="entry name" value="PROLINE-RICH ANTIGEN HOMOLOG-RELATED"/>
    <property type="match status" value="1"/>
</dbReference>
<dbReference type="InterPro" id="IPR010432">
    <property type="entry name" value="RDD"/>
</dbReference>
<dbReference type="Pfam" id="PF06271">
    <property type="entry name" value="RDD"/>
    <property type="match status" value="1"/>
</dbReference>
<feature type="domain" description="RDD" evidence="7">
    <location>
        <begin position="15"/>
        <end position="145"/>
    </location>
</feature>
<evidence type="ECO:0000256" key="6">
    <source>
        <dbReference type="SAM" id="Phobius"/>
    </source>
</evidence>
<dbReference type="EMBL" id="CAADEZ010000268">
    <property type="protein sequence ID" value="VFJ60659.1"/>
    <property type="molecule type" value="Genomic_DNA"/>
</dbReference>
<feature type="transmembrane region" description="Helical" evidence="6">
    <location>
        <begin position="20"/>
        <end position="41"/>
    </location>
</feature>
<evidence type="ECO:0000256" key="2">
    <source>
        <dbReference type="ARBA" id="ARBA00022475"/>
    </source>
</evidence>
<reference evidence="8" key="1">
    <citation type="submission" date="2019-02" db="EMBL/GenBank/DDBJ databases">
        <authorList>
            <person name="Gruber-Vodicka R. H."/>
            <person name="Seah K. B. B."/>
        </authorList>
    </citation>
    <scope>NUCLEOTIDE SEQUENCE</scope>
    <source>
        <strain evidence="8">BECK_BZ163</strain>
    </source>
</reference>
<name>A0A450T2A6_9GAMM</name>
<evidence type="ECO:0000256" key="3">
    <source>
        <dbReference type="ARBA" id="ARBA00022692"/>
    </source>
</evidence>
<dbReference type="PANTHER" id="PTHR36115:SF10">
    <property type="entry name" value="RDD DOMAIN-CONTAINING PROTEIN"/>
    <property type="match status" value="1"/>
</dbReference>
<feature type="transmembrane region" description="Helical" evidence="6">
    <location>
        <begin position="62"/>
        <end position="79"/>
    </location>
</feature>
<keyword evidence="5 6" id="KW-0472">Membrane</keyword>
<keyword evidence="2" id="KW-1003">Cell membrane</keyword>
<evidence type="ECO:0000256" key="1">
    <source>
        <dbReference type="ARBA" id="ARBA00004651"/>
    </source>
</evidence>